<dbReference type="PROSITE" id="PS01124">
    <property type="entry name" value="HTH_ARAC_FAMILY_2"/>
    <property type="match status" value="1"/>
</dbReference>
<dbReference type="PANTHER" id="PTHR46796">
    <property type="entry name" value="HTH-TYPE TRANSCRIPTIONAL ACTIVATOR RHAS-RELATED"/>
    <property type="match status" value="1"/>
</dbReference>
<dbReference type="SMART" id="SM00342">
    <property type="entry name" value="HTH_ARAC"/>
    <property type="match status" value="1"/>
</dbReference>
<dbReference type="Proteomes" id="UP000198949">
    <property type="component" value="Unassembled WGS sequence"/>
</dbReference>
<dbReference type="Pfam" id="PF20240">
    <property type="entry name" value="DUF6597"/>
    <property type="match status" value="1"/>
</dbReference>
<dbReference type="InterPro" id="IPR050204">
    <property type="entry name" value="AraC_XylS_family_regulators"/>
</dbReference>
<proteinExistence type="predicted"/>
<keyword evidence="2 5" id="KW-0238">DNA-binding</keyword>
<protein>
    <submittedName>
        <fullName evidence="5">AraC-type DNA-binding protein</fullName>
    </submittedName>
</protein>
<dbReference type="RefSeq" id="WP_091040657.1">
    <property type="nucleotide sequence ID" value="NZ_FNAD01000028.1"/>
</dbReference>
<keyword evidence="6" id="KW-1185">Reference proteome</keyword>
<dbReference type="STRING" id="58114.SAMN05216270_12821"/>
<dbReference type="OrthoDB" id="2559672at2"/>
<dbReference type="SUPFAM" id="SSF46689">
    <property type="entry name" value="Homeodomain-like"/>
    <property type="match status" value="1"/>
</dbReference>
<evidence type="ECO:0000313" key="5">
    <source>
        <dbReference type="EMBL" id="SDE54597.1"/>
    </source>
</evidence>
<evidence type="ECO:0000259" key="4">
    <source>
        <dbReference type="PROSITE" id="PS01124"/>
    </source>
</evidence>
<evidence type="ECO:0000256" key="1">
    <source>
        <dbReference type="ARBA" id="ARBA00023015"/>
    </source>
</evidence>
<evidence type="ECO:0000256" key="3">
    <source>
        <dbReference type="ARBA" id="ARBA00023163"/>
    </source>
</evidence>
<dbReference type="InterPro" id="IPR009057">
    <property type="entry name" value="Homeodomain-like_sf"/>
</dbReference>
<dbReference type="Gene3D" id="1.10.10.60">
    <property type="entry name" value="Homeodomain-like"/>
    <property type="match status" value="1"/>
</dbReference>
<dbReference type="AlphaFoldDB" id="A0A1G7DSX1"/>
<accession>A0A1G7DSX1</accession>
<reference evidence="6" key="1">
    <citation type="submission" date="2016-10" db="EMBL/GenBank/DDBJ databases">
        <authorList>
            <person name="Varghese N."/>
            <person name="Submissions S."/>
        </authorList>
    </citation>
    <scope>NUCLEOTIDE SEQUENCE [LARGE SCALE GENOMIC DNA]</scope>
    <source>
        <strain evidence="6">CGMCC 4.3516</strain>
    </source>
</reference>
<evidence type="ECO:0000256" key="2">
    <source>
        <dbReference type="ARBA" id="ARBA00023125"/>
    </source>
</evidence>
<dbReference type="EMBL" id="FNAD01000028">
    <property type="protein sequence ID" value="SDE54597.1"/>
    <property type="molecule type" value="Genomic_DNA"/>
</dbReference>
<dbReference type="GO" id="GO:0003700">
    <property type="term" value="F:DNA-binding transcription factor activity"/>
    <property type="evidence" value="ECO:0007669"/>
    <property type="project" value="InterPro"/>
</dbReference>
<feature type="domain" description="HTH araC/xylS-type" evidence="4">
    <location>
        <begin position="164"/>
        <end position="265"/>
    </location>
</feature>
<keyword evidence="3" id="KW-0804">Transcription</keyword>
<dbReference type="Pfam" id="PF12833">
    <property type="entry name" value="HTH_18"/>
    <property type="match status" value="1"/>
</dbReference>
<organism evidence="5 6">
    <name type="scientific">Glycomyces harbinensis</name>
    <dbReference type="NCBI Taxonomy" id="58114"/>
    <lineage>
        <taxon>Bacteria</taxon>
        <taxon>Bacillati</taxon>
        <taxon>Actinomycetota</taxon>
        <taxon>Actinomycetes</taxon>
        <taxon>Glycomycetales</taxon>
        <taxon>Glycomycetaceae</taxon>
        <taxon>Glycomyces</taxon>
    </lineage>
</organism>
<name>A0A1G7DSX1_9ACTN</name>
<gene>
    <name evidence="5" type="ORF">SAMN05216270_12821</name>
</gene>
<dbReference type="InterPro" id="IPR018060">
    <property type="entry name" value="HTH_AraC"/>
</dbReference>
<dbReference type="InterPro" id="IPR046532">
    <property type="entry name" value="DUF6597"/>
</dbReference>
<evidence type="ECO:0000313" key="6">
    <source>
        <dbReference type="Proteomes" id="UP000198949"/>
    </source>
</evidence>
<keyword evidence="1" id="KW-0805">Transcription regulation</keyword>
<dbReference type="GO" id="GO:0043565">
    <property type="term" value="F:sequence-specific DNA binding"/>
    <property type="evidence" value="ECO:0007669"/>
    <property type="project" value="InterPro"/>
</dbReference>
<sequence>MNGPTASDKGILRPHEAVRFIDLRRYPVPGRLGTYVERYWSVHWDLPEGTAYESVVIPHPCVNLSFMPVIGAELHGPGNAVSRHPLTGSGRVFGAKFRPGGFTAFSGVEAAALADWSSGAATVLGPEADELNAIVMNGADEAAVEVVSRFLDARLPERADPRYGRLLEVVAAMLEDRGITRVDQVAARFFMSPKTLQRLFQDYVGLGPKTLIRRYRLHDAADRLAEDPEADLARLAAELGWSDQAHFTHDFKDLIGYPPAEYAAQCASAGRELVIARR</sequence>